<accession>B6HAU3</accession>
<evidence type="ECO:0000313" key="2">
    <source>
        <dbReference type="Proteomes" id="UP000000724"/>
    </source>
</evidence>
<proteinExistence type="predicted"/>
<dbReference type="Proteomes" id="UP000000724">
    <property type="component" value="Contig Pc00c17"/>
</dbReference>
<dbReference type="HOGENOM" id="CLU_1220038_0_0_1"/>
<dbReference type="AlphaFoldDB" id="B6HAU3"/>
<gene>
    <name evidence="1" type="ORF">Pc17g00060</name>
    <name evidence="1" type="ORF">PCH_Pc17g00060</name>
</gene>
<protein>
    <submittedName>
        <fullName evidence="1">Uncharacterized protein</fullName>
    </submittedName>
</protein>
<dbReference type="EMBL" id="AM920432">
    <property type="protein sequence ID" value="CAP79293.1"/>
    <property type="molecule type" value="Genomic_DNA"/>
</dbReference>
<sequence length="227" mass="25446">MQIPATTHGTVDQGGSSCGPEKFEGFARVQTRSTSPKFSAISVRWNGGLLPRYCWGSEEKLTLSSGRLNFVNLISPDNYTGYTLFEPDNSSPYAQFYRQSEEPIGSREWVLWAGPPAAPKLYPKHPARLGNDAEYKLSMRITRDSRILPHPLTERAFPWLIERYFPGFGDRSTIPHRYRRTAGSMDVPLIGISASWLHRHNVHSLKSATKIVFLHAVKGGVMASRGL</sequence>
<name>B6HAU3_PENRW</name>
<keyword evidence="2" id="KW-1185">Reference proteome</keyword>
<organism evidence="1 2">
    <name type="scientific">Penicillium rubens (strain ATCC 28089 / DSM 1075 / NRRL 1951 / Wisconsin 54-1255)</name>
    <name type="common">Penicillium chrysogenum</name>
    <dbReference type="NCBI Taxonomy" id="500485"/>
    <lineage>
        <taxon>Eukaryota</taxon>
        <taxon>Fungi</taxon>
        <taxon>Dikarya</taxon>
        <taxon>Ascomycota</taxon>
        <taxon>Pezizomycotina</taxon>
        <taxon>Eurotiomycetes</taxon>
        <taxon>Eurotiomycetidae</taxon>
        <taxon>Eurotiales</taxon>
        <taxon>Aspergillaceae</taxon>
        <taxon>Penicillium</taxon>
        <taxon>Penicillium chrysogenum species complex</taxon>
    </lineage>
</organism>
<evidence type="ECO:0000313" key="1">
    <source>
        <dbReference type="EMBL" id="CAP79293.1"/>
    </source>
</evidence>
<dbReference type="VEuPathDB" id="FungiDB:PCH_Pc17g00060"/>
<reference evidence="1 2" key="1">
    <citation type="journal article" date="2008" name="Nat. Biotechnol.">
        <title>Genome sequencing and analysis of the filamentous fungus Penicillium chrysogenum.</title>
        <authorList>
            <person name="van den Berg M.A."/>
            <person name="Albang R."/>
            <person name="Albermann K."/>
            <person name="Badger J.H."/>
            <person name="Daran J.-M."/>
            <person name="Driessen A.J.M."/>
            <person name="Garcia-Estrada C."/>
            <person name="Fedorova N.D."/>
            <person name="Harris D.M."/>
            <person name="Heijne W.H.M."/>
            <person name="Joardar V.S."/>
            <person name="Kiel J.A.K.W."/>
            <person name="Kovalchuk A."/>
            <person name="Martin J.F."/>
            <person name="Nierman W.C."/>
            <person name="Nijland J.G."/>
            <person name="Pronk J.T."/>
            <person name="Roubos J.A."/>
            <person name="van der Klei I.J."/>
            <person name="van Peij N.N.M.E."/>
            <person name="Veenhuis M."/>
            <person name="von Doehren H."/>
            <person name="Wagner C."/>
            <person name="Wortman J.R."/>
            <person name="Bovenberg R.A.L."/>
        </authorList>
    </citation>
    <scope>NUCLEOTIDE SEQUENCE [LARGE SCALE GENOMIC DNA]</scope>
    <source>
        <strain evidence="2">ATCC 28089 / DSM 1075 / NRRL 1951 / Wisconsin 54-1255</strain>
    </source>
</reference>